<gene>
    <name evidence="2" type="ORF">H4W79_003522</name>
</gene>
<dbReference type="InterPro" id="IPR037401">
    <property type="entry name" value="SnoaL-like"/>
</dbReference>
<name>A0ABR9HJY7_9ACTN</name>
<dbReference type="Gene3D" id="3.10.450.50">
    <property type="match status" value="1"/>
</dbReference>
<evidence type="ECO:0000313" key="2">
    <source>
        <dbReference type="EMBL" id="MBE1459308.1"/>
    </source>
</evidence>
<dbReference type="Proteomes" id="UP000598217">
    <property type="component" value="Unassembled WGS sequence"/>
</dbReference>
<proteinExistence type="predicted"/>
<organism evidence="2 3">
    <name type="scientific">Nocardiopsis terrae</name>
    <dbReference type="NCBI Taxonomy" id="372655"/>
    <lineage>
        <taxon>Bacteria</taxon>
        <taxon>Bacillati</taxon>
        <taxon>Actinomycetota</taxon>
        <taxon>Actinomycetes</taxon>
        <taxon>Streptosporangiales</taxon>
        <taxon>Nocardiopsidaceae</taxon>
        <taxon>Nocardiopsis</taxon>
    </lineage>
</organism>
<sequence>MSKLADHPHVRTAVKYHRAVSRFAAPEEIASFFHPEAVHVQLPNALFPDGTVRGVAELASASREGAALLAEQDFEVVNAVAAGDRVAVEVAWSGVLAVPLGELAAGQVLRAHVAAFMEFRDGRIIAQRNYDCYERPGPAPSGASGGA</sequence>
<dbReference type="EMBL" id="JADBDY010000001">
    <property type="protein sequence ID" value="MBE1459308.1"/>
    <property type="molecule type" value="Genomic_DNA"/>
</dbReference>
<accession>A0ABR9HJY7</accession>
<feature type="domain" description="SnoaL-like" evidence="1">
    <location>
        <begin position="26"/>
        <end position="125"/>
    </location>
</feature>
<evidence type="ECO:0000259" key="1">
    <source>
        <dbReference type="Pfam" id="PF12680"/>
    </source>
</evidence>
<dbReference type="SUPFAM" id="SSF54427">
    <property type="entry name" value="NTF2-like"/>
    <property type="match status" value="1"/>
</dbReference>
<protein>
    <submittedName>
        <fullName evidence="2">Ketosteroid isomerase-like protein</fullName>
    </submittedName>
</protein>
<comment type="caution">
    <text evidence="2">The sequence shown here is derived from an EMBL/GenBank/DDBJ whole genome shotgun (WGS) entry which is preliminary data.</text>
</comment>
<dbReference type="Pfam" id="PF12680">
    <property type="entry name" value="SnoaL_2"/>
    <property type="match status" value="1"/>
</dbReference>
<reference evidence="2 3" key="1">
    <citation type="submission" date="2020-10" db="EMBL/GenBank/DDBJ databases">
        <title>Sequencing the genomes of 1000 actinobacteria strains.</title>
        <authorList>
            <person name="Klenk H.-P."/>
        </authorList>
    </citation>
    <scope>NUCLEOTIDE SEQUENCE [LARGE SCALE GENOMIC DNA]</scope>
    <source>
        <strain evidence="2 3">DSM 45157</strain>
    </source>
</reference>
<keyword evidence="3" id="KW-1185">Reference proteome</keyword>
<evidence type="ECO:0000313" key="3">
    <source>
        <dbReference type="Proteomes" id="UP000598217"/>
    </source>
</evidence>
<dbReference type="RefSeq" id="WP_225942491.1">
    <property type="nucleotide sequence ID" value="NZ_BMXJ01000005.1"/>
</dbReference>
<dbReference type="InterPro" id="IPR032710">
    <property type="entry name" value="NTF2-like_dom_sf"/>
</dbReference>